<sequence>MYLSSLTGVIIKRRNFGESDRIITLYTLEKGKVTLKANSVRKLTSKRAGSLELFNLVKVGRAKGRGNFDVITEVEIIDSYASWKKHLGRINIAYQLCEVIDKLTPDNQPQPQIFKILSDSLLQISVLDNDWQADINDWISQIIQELGYWPKGSPFEGNLYEYIEELSNRKLHSPAILSRLRK</sequence>
<dbReference type="Gene3D" id="2.40.50.140">
    <property type="entry name" value="Nucleic acid-binding proteins"/>
    <property type="match status" value="1"/>
</dbReference>
<dbReference type="InterPro" id="IPR012340">
    <property type="entry name" value="NA-bd_OB-fold"/>
</dbReference>
<evidence type="ECO:0000256" key="4">
    <source>
        <dbReference type="ARBA" id="ARBA00023172"/>
    </source>
</evidence>
<dbReference type="NCBIfam" id="TIGR00613">
    <property type="entry name" value="reco"/>
    <property type="match status" value="1"/>
</dbReference>
<comment type="caution">
    <text evidence="8">The sequence shown here is derived from an EMBL/GenBank/DDBJ whole genome shotgun (WGS) entry which is preliminary data.</text>
</comment>
<dbReference type="InterPro" id="IPR022572">
    <property type="entry name" value="DNA_rep/recomb_RecO_N"/>
</dbReference>
<dbReference type="InterPro" id="IPR003717">
    <property type="entry name" value="RecO"/>
</dbReference>
<dbReference type="Pfam" id="PF02565">
    <property type="entry name" value="RecO_C"/>
    <property type="match status" value="1"/>
</dbReference>
<evidence type="ECO:0000256" key="1">
    <source>
        <dbReference type="ARBA" id="ARBA00007452"/>
    </source>
</evidence>
<dbReference type="GO" id="GO:0006310">
    <property type="term" value="P:DNA recombination"/>
    <property type="evidence" value="ECO:0007669"/>
    <property type="project" value="UniProtKB-KW"/>
</dbReference>
<evidence type="ECO:0000256" key="5">
    <source>
        <dbReference type="ARBA" id="ARBA00023204"/>
    </source>
</evidence>
<dbReference type="InterPro" id="IPR037278">
    <property type="entry name" value="ARFGAP/RecO"/>
</dbReference>
<organism evidence="8 9">
    <name type="scientific">Candidatus Amesbacteria bacterium RIFOXYB1_FULL_44_23</name>
    <dbReference type="NCBI Taxonomy" id="1797263"/>
    <lineage>
        <taxon>Bacteria</taxon>
        <taxon>Candidatus Amesiibacteriota</taxon>
    </lineage>
</organism>
<name>A0A1F4ZWD2_9BACT</name>
<dbReference type="SUPFAM" id="SSF50249">
    <property type="entry name" value="Nucleic acid-binding proteins"/>
    <property type="match status" value="1"/>
</dbReference>
<dbReference type="Pfam" id="PF11967">
    <property type="entry name" value="RecO_N"/>
    <property type="match status" value="1"/>
</dbReference>
<dbReference type="GO" id="GO:0006302">
    <property type="term" value="P:double-strand break repair"/>
    <property type="evidence" value="ECO:0007669"/>
    <property type="project" value="TreeGrafter"/>
</dbReference>
<dbReference type="Gene3D" id="1.20.1440.120">
    <property type="entry name" value="Recombination protein O, C-terminal domain"/>
    <property type="match status" value="1"/>
</dbReference>
<keyword evidence="5" id="KW-0234">DNA repair</keyword>
<reference evidence="8 9" key="1">
    <citation type="journal article" date="2016" name="Nat. Commun.">
        <title>Thousands of microbial genomes shed light on interconnected biogeochemical processes in an aquifer system.</title>
        <authorList>
            <person name="Anantharaman K."/>
            <person name="Brown C.T."/>
            <person name="Hug L.A."/>
            <person name="Sharon I."/>
            <person name="Castelle C.J."/>
            <person name="Probst A.J."/>
            <person name="Thomas B.C."/>
            <person name="Singh A."/>
            <person name="Wilkins M.J."/>
            <person name="Karaoz U."/>
            <person name="Brodie E.L."/>
            <person name="Williams K.H."/>
            <person name="Hubbard S.S."/>
            <person name="Banfield J.F."/>
        </authorList>
    </citation>
    <scope>NUCLEOTIDE SEQUENCE [LARGE SCALE GENOMIC DNA]</scope>
</reference>
<evidence type="ECO:0000256" key="3">
    <source>
        <dbReference type="ARBA" id="ARBA00022763"/>
    </source>
</evidence>
<keyword evidence="3" id="KW-0227">DNA damage</keyword>
<dbReference type="AlphaFoldDB" id="A0A1F4ZWD2"/>
<dbReference type="InterPro" id="IPR042242">
    <property type="entry name" value="RecO_C"/>
</dbReference>
<feature type="domain" description="DNA replication/recombination mediator RecO N-terminal" evidence="7">
    <location>
        <begin position="5"/>
        <end position="80"/>
    </location>
</feature>
<gene>
    <name evidence="8" type="ORF">A2397_00860</name>
</gene>
<protein>
    <recommendedName>
        <fullName evidence="2">DNA repair protein RecO</fullName>
    </recommendedName>
    <alternativeName>
        <fullName evidence="6">Recombination protein O</fullName>
    </alternativeName>
</protein>
<evidence type="ECO:0000259" key="7">
    <source>
        <dbReference type="Pfam" id="PF11967"/>
    </source>
</evidence>
<dbReference type="STRING" id="1797263.A2397_00860"/>
<dbReference type="SUPFAM" id="SSF57863">
    <property type="entry name" value="ArfGap/RecO-like zinc finger"/>
    <property type="match status" value="1"/>
</dbReference>
<dbReference type="EMBL" id="MEXR01000026">
    <property type="protein sequence ID" value="OGD09704.1"/>
    <property type="molecule type" value="Genomic_DNA"/>
</dbReference>
<dbReference type="PANTHER" id="PTHR33991:SF1">
    <property type="entry name" value="DNA REPAIR PROTEIN RECO"/>
    <property type="match status" value="1"/>
</dbReference>
<evidence type="ECO:0000313" key="8">
    <source>
        <dbReference type="EMBL" id="OGD09704.1"/>
    </source>
</evidence>
<dbReference type="GO" id="GO:0043590">
    <property type="term" value="C:bacterial nucleoid"/>
    <property type="evidence" value="ECO:0007669"/>
    <property type="project" value="TreeGrafter"/>
</dbReference>
<keyword evidence="4" id="KW-0233">DNA recombination</keyword>
<dbReference type="PANTHER" id="PTHR33991">
    <property type="entry name" value="DNA REPAIR PROTEIN RECO"/>
    <property type="match status" value="1"/>
</dbReference>
<evidence type="ECO:0000313" key="9">
    <source>
        <dbReference type="Proteomes" id="UP000176424"/>
    </source>
</evidence>
<proteinExistence type="inferred from homology"/>
<comment type="similarity">
    <text evidence="1">Belongs to the RecO family.</text>
</comment>
<evidence type="ECO:0000256" key="6">
    <source>
        <dbReference type="ARBA" id="ARBA00033409"/>
    </source>
</evidence>
<evidence type="ECO:0000256" key="2">
    <source>
        <dbReference type="ARBA" id="ARBA00021310"/>
    </source>
</evidence>
<accession>A0A1F4ZWD2</accession>
<dbReference type="Proteomes" id="UP000176424">
    <property type="component" value="Unassembled WGS sequence"/>
</dbReference>